<comment type="similarity">
    <text evidence="1 5 6">Belongs to the universal ribosomal protein uS9 family.</text>
</comment>
<reference evidence="8 9" key="1">
    <citation type="journal article" date="2016" name="Nat. Commun.">
        <title>Thousands of microbial genomes shed light on interconnected biogeochemical processes in an aquifer system.</title>
        <authorList>
            <person name="Anantharaman K."/>
            <person name="Brown C.T."/>
            <person name="Hug L.A."/>
            <person name="Sharon I."/>
            <person name="Castelle C.J."/>
            <person name="Probst A.J."/>
            <person name="Thomas B.C."/>
            <person name="Singh A."/>
            <person name="Wilkins M.J."/>
            <person name="Karaoz U."/>
            <person name="Brodie E.L."/>
            <person name="Williams K.H."/>
            <person name="Hubbard S.S."/>
            <person name="Banfield J.F."/>
        </authorList>
    </citation>
    <scope>NUCLEOTIDE SEQUENCE [LARGE SCALE GENOMIC DNA]</scope>
</reference>
<gene>
    <name evidence="5" type="primary">rpsI</name>
    <name evidence="8" type="ORF">A2114_00820</name>
</gene>
<protein>
    <recommendedName>
        <fullName evidence="4 5">Small ribosomal subunit protein uS9</fullName>
    </recommendedName>
</protein>
<dbReference type="GO" id="GO:0003735">
    <property type="term" value="F:structural constituent of ribosome"/>
    <property type="evidence" value="ECO:0007669"/>
    <property type="project" value="InterPro"/>
</dbReference>
<evidence type="ECO:0000256" key="1">
    <source>
        <dbReference type="ARBA" id="ARBA00005251"/>
    </source>
</evidence>
<organism evidence="8 9">
    <name type="scientific">Candidatus Vogelbacteria bacterium GWA1_51_14</name>
    <dbReference type="NCBI Taxonomy" id="1802435"/>
    <lineage>
        <taxon>Bacteria</taxon>
        <taxon>Candidatus Vogeliibacteriota</taxon>
    </lineage>
</organism>
<evidence type="ECO:0000256" key="6">
    <source>
        <dbReference type="RuleBase" id="RU003815"/>
    </source>
</evidence>
<dbReference type="Pfam" id="PF00380">
    <property type="entry name" value="Ribosomal_S9"/>
    <property type="match status" value="1"/>
</dbReference>
<dbReference type="PANTHER" id="PTHR21569:SF1">
    <property type="entry name" value="SMALL RIBOSOMAL SUBUNIT PROTEIN US9M"/>
    <property type="match status" value="1"/>
</dbReference>
<dbReference type="GO" id="GO:0003723">
    <property type="term" value="F:RNA binding"/>
    <property type="evidence" value="ECO:0007669"/>
    <property type="project" value="TreeGrafter"/>
</dbReference>
<evidence type="ECO:0000313" key="9">
    <source>
        <dbReference type="Proteomes" id="UP000176494"/>
    </source>
</evidence>
<dbReference type="InterPro" id="IPR014721">
    <property type="entry name" value="Ribsml_uS5_D2-typ_fold_subgr"/>
</dbReference>
<feature type="region of interest" description="Disordered" evidence="7">
    <location>
        <begin position="118"/>
        <end position="140"/>
    </location>
</feature>
<evidence type="ECO:0000256" key="4">
    <source>
        <dbReference type="ARBA" id="ARBA00035259"/>
    </source>
</evidence>
<dbReference type="FunFam" id="3.30.230.10:FF:000001">
    <property type="entry name" value="30S ribosomal protein S9"/>
    <property type="match status" value="1"/>
</dbReference>
<name>A0A1G2Q9A7_9BACT</name>
<dbReference type="SUPFAM" id="SSF54211">
    <property type="entry name" value="Ribosomal protein S5 domain 2-like"/>
    <property type="match status" value="1"/>
</dbReference>
<keyword evidence="3 5" id="KW-0687">Ribonucleoprotein</keyword>
<dbReference type="EMBL" id="MHTG01000021">
    <property type="protein sequence ID" value="OHA57115.1"/>
    <property type="molecule type" value="Genomic_DNA"/>
</dbReference>
<dbReference type="Gene3D" id="3.30.230.10">
    <property type="match status" value="1"/>
</dbReference>
<dbReference type="STRING" id="1802435.A2114_00820"/>
<dbReference type="Proteomes" id="UP000176494">
    <property type="component" value="Unassembled WGS sequence"/>
</dbReference>
<dbReference type="GO" id="GO:0022627">
    <property type="term" value="C:cytosolic small ribosomal subunit"/>
    <property type="evidence" value="ECO:0007669"/>
    <property type="project" value="TreeGrafter"/>
</dbReference>
<dbReference type="InterPro" id="IPR020568">
    <property type="entry name" value="Ribosomal_Su5_D2-typ_SF"/>
</dbReference>
<dbReference type="InterPro" id="IPR000754">
    <property type="entry name" value="Ribosomal_uS9"/>
</dbReference>
<accession>A0A1G2Q9A7</accession>
<dbReference type="AlphaFoldDB" id="A0A1G2Q9A7"/>
<evidence type="ECO:0000256" key="2">
    <source>
        <dbReference type="ARBA" id="ARBA00022980"/>
    </source>
</evidence>
<keyword evidence="2 5" id="KW-0689">Ribosomal protein</keyword>
<proteinExistence type="inferred from homology"/>
<dbReference type="HAMAP" id="MF_00532_B">
    <property type="entry name" value="Ribosomal_uS9_B"/>
    <property type="match status" value="1"/>
</dbReference>
<dbReference type="PANTHER" id="PTHR21569">
    <property type="entry name" value="RIBOSOMAL PROTEIN S9"/>
    <property type="match status" value="1"/>
</dbReference>
<dbReference type="PROSITE" id="PS00360">
    <property type="entry name" value="RIBOSOMAL_S9"/>
    <property type="match status" value="1"/>
</dbReference>
<evidence type="ECO:0000256" key="7">
    <source>
        <dbReference type="SAM" id="MobiDB-lite"/>
    </source>
</evidence>
<dbReference type="InterPro" id="IPR023035">
    <property type="entry name" value="Ribosomal_uS9_bac/plastid"/>
</dbReference>
<dbReference type="NCBIfam" id="NF001099">
    <property type="entry name" value="PRK00132.1"/>
    <property type="match status" value="1"/>
</dbReference>
<comment type="caution">
    <text evidence="8">The sequence shown here is derived from an EMBL/GenBank/DDBJ whole genome shotgun (WGS) entry which is preliminary data.</text>
</comment>
<evidence type="ECO:0000313" key="8">
    <source>
        <dbReference type="EMBL" id="OHA57115.1"/>
    </source>
</evidence>
<feature type="compositionally biased region" description="Basic residues" evidence="7">
    <location>
        <begin position="126"/>
        <end position="140"/>
    </location>
</feature>
<evidence type="ECO:0000256" key="5">
    <source>
        <dbReference type="HAMAP-Rule" id="MF_00532"/>
    </source>
</evidence>
<sequence>MTTPTKTTAAKSKYLEAVGRRKRATARVRLTSATKNSYLVNSQSLKDYFKLESLTKIATRPLDQLEGAGHYSVSVKTAGGGIAAQAEAMSLGIARALVKADAEFKPALKRLSFLTRDSREKERRKFGLKKARKAPQWSKR</sequence>
<dbReference type="InterPro" id="IPR020574">
    <property type="entry name" value="Ribosomal_uS9_CS"/>
</dbReference>
<dbReference type="GO" id="GO:0006412">
    <property type="term" value="P:translation"/>
    <property type="evidence" value="ECO:0007669"/>
    <property type="project" value="UniProtKB-UniRule"/>
</dbReference>
<evidence type="ECO:0000256" key="3">
    <source>
        <dbReference type="ARBA" id="ARBA00023274"/>
    </source>
</evidence>